<dbReference type="EMBL" id="UZAL01000478">
    <property type="protein sequence ID" value="VDO71030.1"/>
    <property type="molecule type" value="Genomic_DNA"/>
</dbReference>
<accession>A0A183NEJ9</accession>
<sequence>MKMCLTLVQTNQINIEDLEVQDHKVLGFLWQNVHLNESTLYLYAKLNRMSMKYIPLEISPCALRSLPDQKL</sequence>
<name>A0A183NEJ9_9TREM</name>
<keyword evidence="2" id="KW-1185">Reference proteome</keyword>
<organism evidence="1 2">
    <name type="scientific">Schistosoma mattheei</name>
    <dbReference type="NCBI Taxonomy" id="31246"/>
    <lineage>
        <taxon>Eukaryota</taxon>
        <taxon>Metazoa</taxon>
        <taxon>Spiralia</taxon>
        <taxon>Lophotrochozoa</taxon>
        <taxon>Platyhelminthes</taxon>
        <taxon>Trematoda</taxon>
        <taxon>Digenea</taxon>
        <taxon>Strigeidida</taxon>
        <taxon>Schistosomatoidea</taxon>
        <taxon>Schistosomatidae</taxon>
        <taxon>Schistosoma</taxon>
    </lineage>
</organism>
<reference evidence="1 2" key="1">
    <citation type="submission" date="2018-11" db="EMBL/GenBank/DDBJ databases">
        <authorList>
            <consortium name="Pathogen Informatics"/>
        </authorList>
    </citation>
    <scope>NUCLEOTIDE SEQUENCE [LARGE SCALE GENOMIC DNA]</scope>
    <source>
        <strain>Denwood</strain>
        <strain evidence="2">Zambia</strain>
    </source>
</reference>
<dbReference type="AlphaFoldDB" id="A0A183NEJ9"/>
<proteinExistence type="predicted"/>
<evidence type="ECO:0000313" key="1">
    <source>
        <dbReference type="EMBL" id="VDO71030.1"/>
    </source>
</evidence>
<dbReference type="Proteomes" id="UP000269396">
    <property type="component" value="Unassembled WGS sequence"/>
</dbReference>
<gene>
    <name evidence="1" type="ORF">SMTD_LOCUS535</name>
</gene>
<protein>
    <submittedName>
        <fullName evidence="1">Uncharacterized protein</fullName>
    </submittedName>
</protein>
<evidence type="ECO:0000313" key="2">
    <source>
        <dbReference type="Proteomes" id="UP000269396"/>
    </source>
</evidence>